<sequence>MKLPVTLTRLITLVAATGIADMLTMASAVVSLPFFRCSHVRKATIHLAKNLQPSECLKLST</sequence>
<reference evidence="1" key="1">
    <citation type="submission" date="2021-02" db="EMBL/GenBank/DDBJ databases">
        <authorList>
            <person name="Han P."/>
        </authorList>
    </citation>
    <scope>NUCLEOTIDE SEQUENCE</scope>
    <source>
        <strain evidence="1">Candidatus Nitrotoga sp. ZN8</strain>
    </source>
</reference>
<proteinExistence type="predicted"/>
<keyword evidence="2" id="KW-1185">Reference proteome</keyword>
<dbReference type="Proteomes" id="UP000675882">
    <property type="component" value="Unassembled WGS sequence"/>
</dbReference>
<evidence type="ECO:0000313" key="2">
    <source>
        <dbReference type="Proteomes" id="UP000675882"/>
    </source>
</evidence>
<accession>A0A916BEH7</accession>
<dbReference type="AlphaFoldDB" id="A0A916BEH7"/>
<evidence type="ECO:0000313" key="1">
    <source>
        <dbReference type="EMBL" id="CAE6731128.1"/>
    </source>
</evidence>
<comment type="caution">
    <text evidence="1">The sequence shown here is derived from an EMBL/GenBank/DDBJ whole genome shotgun (WGS) entry which is preliminary data.</text>
</comment>
<gene>
    <name evidence="1" type="ORF">NTGZN8_50050</name>
</gene>
<organism evidence="1 2">
    <name type="scientific">Candidatus Nitrotoga fabula</name>
    <dbReference type="NCBI Taxonomy" id="2182327"/>
    <lineage>
        <taxon>Bacteria</taxon>
        <taxon>Pseudomonadati</taxon>
        <taxon>Pseudomonadota</taxon>
        <taxon>Betaproteobacteria</taxon>
        <taxon>Nitrosomonadales</taxon>
        <taxon>Gallionellaceae</taxon>
        <taxon>Candidatus Nitrotoga</taxon>
    </lineage>
</organism>
<name>A0A916BEH7_9PROT</name>
<dbReference type="EMBL" id="CAJNBL010000040">
    <property type="protein sequence ID" value="CAE6731128.1"/>
    <property type="molecule type" value="Genomic_DNA"/>
</dbReference>
<protein>
    <submittedName>
        <fullName evidence="1">Uncharacterized protein</fullName>
    </submittedName>
</protein>